<proteinExistence type="predicted"/>
<evidence type="ECO:0000256" key="2">
    <source>
        <dbReference type="ARBA" id="ARBA00022692"/>
    </source>
</evidence>
<dbReference type="Pfam" id="PF08637">
    <property type="entry name" value="NCA2"/>
    <property type="match status" value="1"/>
</dbReference>
<dbReference type="InterPro" id="IPR013946">
    <property type="entry name" value="NCA2-like"/>
</dbReference>
<sequence length="642" mass="71616">MSISHITSKLISPVPSPEPDVLFSSLSPRDTIKYLQEQECANKSTRAFAVDGEEKARKDAVLGRLVAAVYTEALDVLLAEAIEAEAEADWWADLGRSRLRVVHYLIQTLPLRITSLFGDVLRILRSNNQSLSISAFKPSSIRSLLSRDTGRPGSIIARIFPHLHTHPRLVPPPLAPFGTYTLSLRSTSTSPSNIIASAFRVLRHTFSLVIHYLVHFVTLPVQLASHEIHAKRLELERIRNERAEALGELTGKRDDLSRVLRKDLNERTAFLQVISQVLIGQNVDTAQSGLDVSLLDALTATSSRVVPIHMSLHRENMRTYSLIRPSRFVRIWPRLLVFPPLILYAVQRVSASQDTLFSLTSSAWETLKGFWRGWLVEPLTEIAKTVRTGGEGGIIVQEGSMGADLQSLERMALSLARDKLNYSPAQLHDLSNKLRLGDLTPILQIYEEDIKSPVRSAVSGTLLRSLFVQVQKAKVDVDQALAGIDKLLKSQELTFAFVGVAPALSFVYVTGGYLRGFFAGASRHGHLGGTRRRTAVWLAIRRIERLLITQPHTHTHDDSGGRKGAIPHLTAGLLLLSVSSLRQYAETWLPPRSRLREGFLEDVGDLEDPSLDREEKMRVVERMWRSWGRALEWENLAAGVSS</sequence>
<evidence type="ECO:0000256" key="6">
    <source>
        <dbReference type="SAM" id="Coils"/>
    </source>
</evidence>
<keyword evidence="8" id="KW-1185">Reference proteome</keyword>
<evidence type="ECO:0000313" key="8">
    <source>
        <dbReference type="Proteomes" id="UP001201163"/>
    </source>
</evidence>
<reference evidence="7" key="1">
    <citation type="submission" date="2022-01" db="EMBL/GenBank/DDBJ databases">
        <title>Comparative genomics reveals a dynamic genome evolution in the ectomycorrhizal milk-cap (Lactarius) mushrooms.</title>
        <authorList>
            <consortium name="DOE Joint Genome Institute"/>
            <person name="Lebreton A."/>
            <person name="Tang N."/>
            <person name="Kuo A."/>
            <person name="LaButti K."/>
            <person name="Drula E."/>
            <person name="Barry K."/>
            <person name="Clum A."/>
            <person name="Lipzen A."/>
            <person name="Mousain D."/>
            <person name="Ng V."/>
            <person name="Wang R."/>
            <person name="Wang X."/>
            <person name="Dai Y."/>
            <person name="Henrissat B."/>
            <person name="Grigoriev I.V."/>
            <person name="Guerin-Laguette A."/>
            <person name="Yu F."/>
            <person name="Martin F.M."/>
        </authorList>
    </citation>
    <scope>NUCLEOTIDE SEQUENCE</scope>
    <source>
        <strain evidence="7">QP</strain>
    </source>
</reference>
<dbReference type="PANTHER" id="PTHR28234:SF1">
    <property type="entry name" value="NUCLEAR CONTROL OF ATPASE PROTEIN 2"/>
    <property type="match status" value="1"/>
</dbReference>
<evidence type="ECO:0000256" key="4">
    <source>
        <dbReference type="ARBA" id="ARBA00023128"/>
    </source>
</evidence>
<comment type="subcellular location">
    <subcellularLocation>
        <location evidence="1">Mitochondrion membrane</location>
        <topology evidence="1">Multi-pass membrane protein</topology>
    </subcellularLocation>
</comment>
<protein>
    <submittedName>
        <fullName evidence="7">NCA2-domain-containing protein</fullName>
    </submittedName>
</protein>
<gene>
    <name evidence="7" type="ORF">EDB92DRAFT_1164794</name>
</gene>
<keyword evidence="2" id="KW-0812">Transmembrane</keyword>
<dbReference type="EMBL" id="JAKELL010000005">
    <property type="protein sequence ID" value="KAH8998404.1"/>
    <property type="molecule type" value="Genomic_DNA"/>
</dbReference>
<evidence type="ECO:0000256" key="3">
    <source>
        <dbReference type="ARBA" id="ARBA00022989"/>
    </source>
</evidence>
<keyword evidence="3" id="KW-1133">Transmembrane helix</keyword>
<dbReference type="GO" id="GO:0005741">
    <property type="term" value="C:mitochondrial outer membrane"/>
    <property type="evidence" value="ECO:0007669"/>
    <property type="project" value="TreeGrafter"/>
</dbReference>
<accession>A0AAD4QGV2</accession>
<name>A0AAD4QGV2_9AGAM</name>
<organism evidence="7 8">
    <name type="scientific">Lactarius akahatsu</name>
    <dbReference type="NCBI Taxonomy" id="416441"/>
    <lineage>
        <taxon>Eukaryota</taxon>
        <taxon>Fungi</taxon>
        <taxon>Dikarya</taxon>
        <taxon>Basidiomycota</taxon>
        <taxon>Agaricomycotina</taxon>
        <taxon>Agaricomycetes</taxon>
        <taxon>Russulales</taxon>
        <taxon>Russulaceae</taxon>
        <taxon>Lactarius</taxon>
    </lineage>
</organism>
<dbReference type="PANTHER" id="PTHR28234">
    <property type="entry name" value="NUCLEAR CONTROL OF ATPASE PROTEIN 2"/>
    <property type="match status" value="1"/>
</dbReference>
<keyword evidence="5" id="KW-0472">Membrane</keyword>
<dbReference type="AlphaFoldDB" id="A0AAD4QGV2"/>
<feature type="coiled-coil region" evidence="6">
    <location>
        <begin position="221"/>
        <end position="248"/>
    </location>
</feature>
<evidence type="ECO:0000313" key="7">
    <source>
        <dbReference type="EMBL" id="KAH8998404.1"/>
    </source>
</evidence>
<evidence type="ECO:0000256" key="1">
    <source>
        <dbReference type="ARBA" id="ARBA00004225"/>
    </source>
</evidence>
<keyword evidence="4" id="KW-0496">Mitochondrion</keyword>
<evidence type="ECO:0000256" key="5">
    <source>
        <dbReference type="ARBA" id="ARBA00023136"/>
    </source>
</evidence>
<dbReference type="Proteomes" id="UP001201163">
    <property type="component" value="Unassembled WGS sequence"/>
</dbReference>
<comment type="caution">
    <text evidence="7">The sequence shown here is derived from an EMBL/GenBank/DDBJ whole genome shotgun (WGS) entry which is preliminary data.</text>
</comment>
<keyword evidence="6" id="KW-0175">Coiled coil</keyword>